<dbReference type="RefSeq" id="WP_104064305.1">
    <property type="nucleotide sequence ID" value="NZ_NIQH01000004.1"/>
</dbReference>
<comment type="catalytic activity">
    <reaction evidence="3">
        <text>Hydrolysis of (1-&gt;4)-beta-linkages between N-acetylmuramic acid and N-acetyl-D-glucosamine residues in a peptidoglycan and between N-acetyl-D-glucosamine residues in chitodextrins.</text>
        <dbReference type="EC" id="3.2.1.17"/>
    </reaction>
</comment>
<reference evidence="4 5" key="1">
    <citation type="submission" date="2017-06" db="EMBL/GenBank/DDBJ databases">
        <title>Updating the genomic taxonomy and epidemiology of Campylobacter hyointestinalis; discovery in New Zealand farmed ruminants.</title>
        <authorList>
            <person name="Wilkinson D.A."/>
            <person name="Fayaz A."/>
            <person name="Biggs P.J."/>
            <person name="Midwinter A.C."/>
        </authorList>
    </citation>
    <scope>NUCLEOTIDE SEQUENCE [LARGE SCALE GENOMIC DNA]</scope>
    <source>
        <strain evidence="4 5">S1614a</strain>
    </source>
</reference>
<dbReference type="Proteomes" id="UP000239685">
    <property type="component" value="Unassembled WGS sequence"/>
</dbReference>
<dbReference type="Gene3D" id="1.10.530.40">
    <property type="match status" value="1"/>
</dbReference>
<dbReference type="GO" id="GO:0031640">
    <property type="term" value="P:killing of cells of another organism"/>
    <property type="evidence" value="ECO:0007669"/>
    <property type="project" value="UniProtKB-KW"/>
</dbReference>
<organism evidence="4 5">
    <name type="scientific">Campylobacter hyointestinalis subsp. hyointestinalis</name>
    <dbReference type="NCBI Taxonomy" id="91352"/>
    <lineage>
        <taxon>Bacteria</taxon>
        <taxon>Pseudomonadati</taxon>
        <taxon>Campylobacterota</taxon>
        <taxon>Epsilonproteobacteria</taxon>
        <taxon>Campylobacterales</taxon>
        <taxon>Campylobacteraceae</taxon>
        <taxon>Campylobacter</taxon>
    </lineage>
</organism>
<dbReference type="PANTHER" id="PTHR37406">
    <property type="entry name" value="T4-TYPE LYSOZYME 1-RELATED"/>
    <property type="match status" value="1"/>
</dbReference>
<evidence type="ECO:0000256" key="1">
    <source>
        <dbReference type="ARBA" id="ARBA00022529"/>
    </source>
</evidence>
<name>A0A855N9W2_CAMHY</name>
<dbReference type="GO" id="GO:0042742">
    <property type="term" value="P:defense response to bacterium"/>
    <property type="evidence" value="ECO:0007669"/>
    <property type="project" value="UniProtKB-KW"/>
</dbReference>
<dbReference type="AlphaFoldDB" id="A0A855N9W2"/>
<dbReference type="PRINTS" id="PR00684">
    <property type="entry name" value="T4LYSOZYME"/>
</dbReference>
<dbReference type="SUPFAM" id="SSF53955">
    <property type="entry name" value="Lysozyme-like"/>
    <property type="match status" value="1"/>
</dbReference>
<gene>
    <name evidence="4" type="ORF">CDQ78_03835</name>
</gene>
<protein>
    <recommendedName>
        <fullName evidence="3">Lysozyme</fullName>
        <ecNumber evidence="3">3.2.1.17</ecNumber>
    </recommendedName>
</protein>
<dbReference type="Pfam" id="PF00959">
    <property type="entry name" value="Phage_lysozyme"/>
    <property type="match status" value="1"/>
</dbReference>
<dbReference type="InterPro" id="IPR052619">
    <property type="entry name" value="Phage_lysozyme-like"/>
</dbReference>
<dbReference type="EMBL" id="NIQP01000003">
    <property type="protein sequence ID" value="PPB72071.1"/>
    <property type="molecule type" value="Genomic_DNA"/>
</dbReference>
<evidence type="ECO:0000313" key="4">
    <source>
        <dbReference type="EMBL" id="PPB72071.1"/>
    </source>
</evidence>
<evidence type="ECO:0000313" key="5">
    <source>
        <dbReference type="Proteomes" id="UP000239685"/>
    </source>
</evidence>
<keyword evidence="1 3" id="KW-0929">Antimicrobial</keyword>
<dbReference type="InterPro" id="IPR023347">
    <property type="entry name" value="Lysozyme_dom_sf"/>
</dbReference>
<dbReference type="InterPro" id="IPR002196">
    <property type="entry name" value="Glyco_hydro_24"/>
</dbReference>
<keyword evidence="2 3" id="KW-0081">Bacteriolytic enzyme</keyword>
<keyword evidence="3" id="KW-0378">Hydrolase</keyword>
<evidence type="ECO:0000256" key="3">
    <source>
        <dbReference type="RuleBase" id="RU003788"/>
    </source>
</evidence>
<sequence length="145" mass="16607">MTLIEKIKDNEGFRGKVYEDTLGYPTIGYGFLVSSLTPDELALNGSKLEPMSRAVANEILNLKLCKLERDVFEAFDWLRDKPRNIQEVVIEMCYQMGVAKVKNFVTTLQHIRVGEYRAAYENGMKSLWARQTPNRAKRVLGGLFE</sequence>
<dbReference type="PANTHER" id="PTHR37406:SF1">
    <property type="entry name" value="T4-TYPE LYSOZYME 1-RELATED"/>
    <property type="match status" value="1"/>
</dbReference>
<dbReference type="InterPro" id="IPR001165">
    <property type="entry name" value="T4-type_lysozyme"/>
</dbReference>
<comment type="similarity">
    <text evidence="3">Belongs to the glycosyl hydrolase 24 family.</text>
</comment>
<comment type="caution">
    <text evidence="4">The sequence shown here is derived from an EMBL/GenBank/DDBJ whole genome shotgun (WGS) entry which is preliminary data.</text>
</comment>
<dbReference type="GO" id="GO:0016998">
    <property type="term" value="P:cell wall macromolecule catabolic process"/>
    <property type="evidence" value="ECO:0007669"/>
    <property type="project" value="InterPro"/>
</dbReference>
<dbReference type="InterPro" id="IPR023346">
    <property type="entry name" value="Lysozyme-like_dom_sf"/>
</dbReference>
<accession>A0A855N9W2</accession>
<dbReference type="EC" id="3.2.1.17" evidence="3"/>
<evidence type="ECO:0000256" key="2">
    <source>
        <dbReference type="ARBA" id="ARBA00022638"/>
    </source>
</evidence>
<keyword evidence="3" id="KW-0326">Glycosidase</keyword>
<dbReference type="GO" id="GO:0003796">
    <property type="term" value="F:lysozyme activity"/>
    <property type="evidence" value="ECO:0007669"/>
    <property type="project" value="UniProtKB-EC"/>
</dbReference>
<dbReference type="GO" id="GO:0009253">
    <property type="term" value="P:peptidoglycan catabolic process"/>
    <property type="evidence" value="ECO:0007669"/>
    <property type="project" value="InterPro"/>
</dbReference>
<proteinExistence type="inferred from homology"/>